<protein>
    <recommendedName>
        <fullName evidence="5">ABC transporter domain-containing protein</fullName>
    </recommendedName>
</protein>
<dbReference type="InterPro" id="IPR003439">
    <property type="entry name" value="ABC_transporter-like_ATP-bd"/>
</dbReference>
<evidence type="ECO:0000256" key="4">
    <source>
        <dbReference type="ARBA" id="ARBA00022840"/>
    </source>
</evidence>
<dbReference type="GO" id="GO:0005524">
    <property type="term" value="F:ATP binding"/>
    <property type="evidence" value="ECO:0007669"/>
    <property type="project" value="UniProtKB-KW"/>
</dbReference>
<dbReference type="Gene3D" id="3.40.50.300">
    <property type="entry name" value="P-loop containing nucleotide triphosphate hydrolases"/>
    <property type="match status" value="1"/>
</dbReference>
<dbReference type="SMART" id="SM00382">
    <property type="entry name" value="AAA"/>
    <property type="match status" value="1"/>
</dbReference>
<keyword evidence="7" id="KW-1185">Reference proteome</keyword>
<keyword evidence="3" id="KW-0547">Nucleotide-binding</keyword>
<accession>A0AA38HH22</accession>
<evidence type="ECO:0000313" key="7">
    <source>
        <dbReference type="Proteomes" id="UP001168821"/>
    </source>
</evidence>
<dbReference type="AlphaFoldDB" id="A0AA38HH22"/>
<dbReference type="EMBL" id="JALNTZ010004076">
    <property type="protein sequence ID" value="KAJ3615540.1"/>
    <property type="molecule type" value="Genomic_DNA"/>
</dbReference>
<dbReference type="InterPro" id="IPR027417">
    <property type="entry name" value="P-loop_NTPase"/>
</dbReference>
<evidence type="ECO:0000313" key="6">
    <source>
        <dbReference type="EMBL" id="KAJ3615540.1"/>
    </source>
</evidence>
<proteinExistence type="inferred from homology"/>
<reference evidence="6" key="1">
    <citation type="journal article" date="2023" name="G3 (Bethesda)">
        <title>Whole genome assemblies of Zophobas morio and Tenebrio molitor.</title>
        <authorList>
            <person name="Kaur S."/>
            <person name="Stinson S.A."/>
            <person name="diCenzo G.C."/>
        </authorList>
    </citation>
    <scope>NUCLEOTIDE SEQUENCE</scope>
    <source>
        <strain evidence="6">QUZm001</strain>
    </source>
</reference>
<dbReference type="Proteomes" id="UP001168821">
    <property type="component" value="Unassembled WGS sequence"/>
</dbReference>
<dbReference type="SUPFAM" id="SSF52540">
    <property type="entry name" value="P-loop containing nucleoside triphosphate hydrolases"/>
    <property type="match status" value="1"/>
</dbReference>
<comment type="similarity">
    <text evidence="1">Belongs to the ABC transporter superfamily.</text>
</comment>
<dbReference type="PROSITE" id="PS50893">
    <property type="entry name" value="ABC_TRANSPORTER_2"/>
    <property type="match status" value="1"/>
</dbReference>
<gene>
    <name evidence="6" type="ORF">Zmor_016337</name>
</gene>
<keyword evidence="4" id="KW-0067">ATP-binding</keyword>
<evidence type="ECO:0000256" key="3">
    <source>
        <dbReference type="ARBA" id="ARBA00022741"/>
    </source>
</evidence>
<feature type="domain" description="ABC transporter" evidence="5">
    <location>
        <begin position="18"/>
        <end position="235"/>
    </location>
</feature>
<sequence length="235" mass="26595">MQQQINISQRDLSGETLISLQNIKKSYGSKEVLRGINLEIKKGDRIGVIGTNGAGKSTLSEVISGIRKPSSGNLDVAKNTLVGIQFQQSKYPVGITVYDLIKYYLEVYHIEIRKSELDDLMMKYQIIEFKNRAVEKLSGGQQQRVNILLSLIHNPDLVIFDEISTGLDIEVRQEIFDFIEENVIQKNKSLMLVTHNMNEIEEMCNKFIYVDNGVIVEEGMVADIVAKYGSVQNYT</sequence>
<organism evidence="6 7">
    <name type="scientific">Zophobas morio</name>
    <dbReference type="NCBI Taxonomy" id="2755281"/>
    <lineage>
        <taxon>Eukaryota</taxon>
        <taxon>Metazoa</taxon>
        <taxon>Ecdysozoa</taxon>
        <taxon>Arthropoda</taxon>
        <taxon>Hexapoda</taxon>
        <taxon>Insecta</taxon>
        <taxon>Pterygota</taxon>
        <taxon>Neoptera</taxon>
        <taxon>Endopterygota</taxon>
        <taxon>Coleoptera</taxon>
        <taxon>Polyphaga</taxon>
        <taxon>Cucujiformia</taxon>
        <taxon>Tenebrionidae</taxon>
        <taxon>Zophobas</taxon>
    </lineage>
</organism>
<dbReference type="PANTHER" id="PTHR42711">
    <property type="entry name" value="ABC TRANSPORTER ATP-BINDING PROTEIN"/>
    <property type="match status" value="1"/>
</dbReference>
<keyword evidence="2" id="KW-0813">Transport</keyword>
<evidence type="ECO:0000256" key="1">
    <source>
        <dbReference type="ARBA" id="ARBA00005417"/>
    </source>
</evidence>
<evidence type="ECO:0000259" key="5">
    <source>
        <dbReference type="PROSITE" id="PS50893"/>
    </source>
</evidence>
<dbReference type="GO" id="GO:0016887">
    <property type="term" value="F:ATP hydrolysis activity"/>
    <property type="evidence" value="ECO:0007669"/>
    <property type="project" value="InterPro"/>
</dbReference>
<dbReference type="CDD" id="cd03230">
    <property type="entry name" value="ABC_DR_subfamily_A"/>
    <property type="match status" value="1"/>
</dbReference>
<dbReference type="InterPro" id="IPR003593">
    <property type="entry name" value="AAA+_ATPase"/>
</dbReference>
<evidence type="ECO:0000256" key="2">
    <source>
        <dbReference type="ARBA" id="ARBA00022448"/>
    </source>
</evidence>
<dbReference type="Pfam" id="PF00005">
    <property type="entry name" value="ABC_tran"/>
    <property type="match status" value="1"/>
</dbReference>
<dbReference type="InterPro" id="IPR017871">
    <property type="entry name" value="ABC_transporter-like_CS"/>
</dbReference>
<comment type="caution">
    <text evidence="6">The sequence shown here is derived from an EMBL/GenBank/DDBJ whole genome shotgun (WGS) entry which is preliminary data.</text>
</comment>
<dbReference type="PANTHER" id="PTHR42711:SF5">
    <property type="entry name" value="ABC TRANSPORTER ATP-BINDING PROTEIN NATA"/>
    <property type="match status" value="1"/>
</dbReference>
<dbReference type="InterPro" id="IPR050763">
    <property type="entry name" value="ABC_transporter_ATP-binding"/>
</dbReference>
<name>A0AA38HH22_9CUCU</name>
<dbReference type="PROSITE" id="PS00211">
    <property type="entry name" value="ABC_TRANSPORTER_1"/>
    <property type="match status" value="1"/>
</dbReference>